<sequence length="390" mass="44175">MESFVGNLAESFFNEHRETFGEEAIFVRFALGERGLKVSVAEFSYTIAAGTVFYRESAQASAHSSANLLIKYFDAGESELLPGFASFAQEIHFLQATLPFFDAVKPIRHLFLPFCASGAIATQSTNRSAILFEWPHKADLGKAVPLGYSRGSLLMKRIAELHASSLLLQRSDALLFDNLNCTFLEQAQLDAQLVLPTLRSCLQPLYEDPRYEDQYDQHFHNGVLRLAFMLDDFAHRLNIPFVRANASDRCWVLCHQNYCQESVVFEQAGDQSHEDVKIFNSQMTGFASLGVDLVVPLLVELESDCRSRHLHQLVNEYRDELHIHCAGPTLDSILSEIQKCVPFALYMLASRVMWVQSEAESMTKSLFERNVWTESLVTALFKYLIDFNCV</sequence>
<evidence type="ECO:0000313" key="1">
    <source>
        <dbReference type="EMBL" id="KAK7592987.1"/>
    </source>
</evidence>
<proteinExistence type="predicted"/>
<dbReference type="InterPro" id="IPR004119">
    <property type="entry name" value="EcKL"/>
</dbReference>
<keyword evidence="2" id="KW-1185">Reference proteome</keyword>
<dbReference type="EMBL" id="JBBCAQ010000020">
    <property type="protein sequence ID" value="KAK7592987.1"/>
    <property type="molecule type" value="Genomic_DNA"/>
</dbReference>
<dbReference type="Proteomes" id="UP001367676">
    <property type="component" value="Unassembled WGS sequence"/>
</dbReference>
<accession>A0AAN9TLV9</accession>
<evidence type="ECO:0008006" key="3">
    <source>
        <dbReference type="Google" id="ProtNLM"/>
    </source>
</evidence>
<evidence type="ECO:0000313" key="2">
    <source>
        <dbReference type="Proteomes" id="UP001367676"/>
    </source>
</evidence>
<dbReference type="Pfam" id="PF02958">
    <property type="entry name" value="EcKL"/>
    <property type="match status" value="1"/>
</dbReference>
<dbReference type="PANTHER" id="PTHR11012">
    <property type="entry name" value="PROTEIN KINASE-LIKE DOMAIN-CONTAINING"/>
    <property type="match status" value="1"/>
</dbReference>
<protein>
    <recommendedName>
        <fullName evidence="3">CHK kinase-like domain-containing protein</fullName>
    </recommendedName>
</protein>
<dbReference type="PANTHER" id="PTHR11012:SF56">
    <property type="entry name" value="CHK KINASE-LIKE DOMAIN-CONTAINING PROTEIN-RELATED"/>
    <property type="match status" value="1"/>
</dbReference>
<comment type="caution">
    <text evidence="1">The sequence shown here is derived from an EMBL/GenBank/DDBJ whole genome shotgun (WGS) entry which is preliminary data.</text>
</comment>
<reference evidence="1 2" key="1">
    <citation type="submission" date="2024-03" db="EMBL/GenBank/DDBJ databases">
        <title>Adaptation during the transition from Ophiocordyceps entomopathogen to insect associate is accompanied by gene loss and intensified selection.</title>
        <authorList>
            <person name="Ward C.M."/>
            <person name="Onetto C.A."/>
            <person name="Borneman A.R."/>
        </authorList>
    </citation>
    <scope>NUCLEOTIDE SEQUENCE [LARGE SCALE GENOMIC DNA]</scope>
    <source>
        <strain evidence="1">AWRI1</strain>
        <tissue evidence="1">Single Adult Female</tissue>
    </source>
</reference>
<organism evidence="1 2">
    <name type="scientific">Parthenolecanium corni</name>
    <dbReference type="NCBI Taxonomy" id="536013"/>
    <lineage>
        <taxon>Eukaryota</taxon>
        <taxon>Metazoa</taxon>
        <taxon>Ecdysozoa</taxon>
        <taxon>Arthropoda</taxon>
        <taxon>Hexapoda</taxon>
        <taxon>Insecta</taxon>
        <taxon>Pterygota</taxon>
        <taxon>Neoptera</taxon>
        <taxon>Paraneoptera</taxon>
        <taxon>Hemiptera</taxon>
        <taxon>Sternorrhyncha</taxon>
        <taxon>Coccoidea</taxon>
        <taxon>Coccidae</taxon>
        <taxon>Parthenolecanium</taxon>
    </lineage>
</organism>
<name>A0AAN9TLV9_9HEMI</name>
<dbReference type="AlphaFoldDB" id="A0AAN9TLV9"/>
<gene>
    <name evidence="1" type="ORF">V9T40_007739</name>
</gene>